<dbReference type="PANTHER" id="PTHR13384">
    <property type="entry name" value="G PATCH DOMAIN-CONTAINING PROTEIN 1"/>
    <property type="match status" value="1"/>
</dbReference>
<keyword evidence="3" id="KW-1185">Reference proteome</keyword>
<gene>
    <name evidence="2" type="ORF">HAX54_034184</name>
</gene>
<feature type="compositionally biased region" description="Basic and acidic residues" evidence="1">
    <location>
        <begin position="212"/>
        <end position="228"/>
    </location>
</feature>
<feature type="compositionally biased region" description="Basic and acidic residues" evidence="1">
    <location>
        <begin position="138"/>
        <end position="149"/>
    </location>
</feature>
<dbReference type="PANTHER" id="PTHR13384:SF19">
    <property type="entry name" value="G PATCH DOMAIN-CONTAINING PROTEIN 1"/>
    <property type="match status" value="1"/>
</dbReference>
<feature type="region of interest" description="Disordered" evidence="1">
    <location>
        <begin position="24"/>
        <end position="51"/>
    </location>
</feature>
<evidence type="ECO:0000256" key="1">
    <source>
        <dbReference type="SAM" id="MobiDB-lite"/>
    </source>
</evidence>
<reference evidence="2 3" key="1">
    <citation type="journal article" date="2021" name="BMC Genomics">
        <title>Datura genome reveals duplications of psychoactive alkaloid biosynthetic genes and high mutation rate following tissue culture.</title>
        <authorList>
            <person name="Rajewski A."/>
            <person name="Carter-House D."/>
            <person name="Stajich J."/>
            <person name="Litt A."/>
        </authorList>
    </citation>
    <scope>NUCLEOTIDE SEQUENCE [LARGE SCALE GENOMIC DNA]</scope>
    <source>
        <strain evidence="2">AR-01</strain>
    </source>
</reference>
<feature type="compositionally biased region" description="Polar residues" evidence="1">
    <location>
        <begin position="151"/>
        <end position="164"/>
    </location>
</feature>
<proteinExistence type="predicted"/>
<evidence type="ECO:0000313" key="2">
    <source>
        <dbReference type="EMBL" id="MCD9645329.1"/>
    </source>
</evidence>
<feature type="compositionally biased region" description="Basic and acidic residues" evidence="1">
    <location>
        <begin position="27"/>
        <end position="49"/>
    </location>
</feature>
<feature type="region of interest" description="Disordered" evidence="1">
    <location>
        <begin position="122"/>
        <end position="338"/>
    </location>
</feature>
<feature type="compositionally biased region" description="Basic residues" evidence="1">
    <location>
        <begin position="297"/>
        <end position="319"/>
    </location>
</feature>
<dbReference type="EMBL" id="JACEIK010004400">
    <property type="protein sequence ID" value="MCD9645329.1"/>
    <property type="molecule type" value="Genomic_DNA"/>
</dbReference>
<evidence type="ECO:0000313" key="3">
    <source>
        <dbReference type="Proteomes" id="UP000823775"/>
    </source>
</evidence>
<feature type="compositionally biased region" description="Polar residues" evidence="1">
    <location>
        <begin position="235"/>
        <end position="246"/>
    </location>
</feature>
<name>A0ABS8VEQ3_DATST</name>
<dbReference type="Proteomes" id="UP000823775">
    <property type="component" value="Unassembled WGS sequence"/>
</dbReference>
<comment type="caution">
    <text evidence="2">The sequence shown here is derived from an EMBL/GenBank/DDBJ whole genome shotgun (WGS) entry which is preliminary data.</text>
</comment>
<feature type="region of interest" description="Disordered" evidence="1">
    <location>
        <begin position="72"/>
        <end position="94"/>
    </location>
</feature>
<accession>A0ABS8VEQ3</accession>
<organism evidence="2 3">
    <name type="scientific">Datura stramonium</name>
    <name type="common">Jimsonweed</name>
    <name type="synonym">Common thornapple</name>
    <dbReference type="NCBI Taxonomy" id="4076"/>
    <lineage>
        <taxon>Eukaryota</taxon>
        <taxon>Viridiplantae</taxon>
        <taxon>Streptophyta</taxon>
        <taxon>Embryophyta</taxon>
        <taxon>Tracheophyta</taxon>
        <taxon>Spermatophyta</taxon>
        <taxon>Magnoliopsida</taxon>
        <taxon>eudicotyledons</taxon>
        <taxon>Gunneridae</taxon>
        <taxon>Pentapetalae</taxon>
        <taxon>asterids</taxon>
        <taxon>lamiids</taxon>
        <taxon>Solanales</taxon>
        <taxon>Solanaceae</taxon>
        <taxon>Solanoideae</taxon>
        <taxon>Datureae</taxon>
        <taxon>Datura</taxon>
    </lineage>
</organism>
<feature type="compositionally biased region" description="Basic and acidic residues" evidence="1">
    <location>
        <begin position="320"/>
        <end position="331"/>
    </location>
</feature>
<sequence>MQPPPAPRARSKLDSLVYLPDSVKAPKLKDDVSGDSLQEGHMEKGKEMVDQEIEVDVEPENIERPVDLYKAIFSDDSDDEADTSNQDVAEDPQKKVEAVNTTLNRLIAGDFLESLGKELGLEVPTDMPYAENRTNNPAKRDTAPVDLRAKSINQSGNGTSSTSHAVGGGLSDPVLAVGNNNQNISLEGIFSREGTTDANYRKNGGRGAGTESYRDDVDKNRFETEARTHIHAKATGNQHQNKNSSSSEDEIDRKQKRLHRTRSPVGKASSASSEDYKGRHSRSRKKKSSQEKSSSSSRRHSKHHKHRRRDSRSPSRHSRHGSEKDRRESKREKRKYKD</sequence>
<protein>
    <submittedName>
        <fullName evidence="2">Uncharacterized protein</fullName>
    </submittedName>
</protein>